<proteinExistence type="predicted"/>
<dbReference type="OrthoDB" id="421006at2759"/>
<protein>
    <submittedName>
        <fullName evidence="3">Kdelc1 protein</fullName>
    </submittedName>
</protein>
<feature type="region of interest" description="Disordered" evidence="2">
    <location>
        <begin position="471"/>
        <end position="513"/>
    </location>
</feature>
<keyword evidence="4" id="KW-1185">Reference proteome</keyword>
<dbReference type="Gene3D" id="1.10.238.10">
    <property type="entry name" value="EF-hand"/>
    <property type="match status" value="1"/>
</dbReference>
<sequence>MGPIDMATSAMNLSLVPAVEDMIARTTAWQSSADGRTNLLEALQSLFKAYDVQDSGNISCNDFVKLEIRNGLDQGDPRRILQAFPKMLRADSSGSGMMNFLEFCTAQITSTEASASRKLPAISELLRAAKRDLASTLSERWRMGAHYSVEIRQELREVFSSWKVDGALCLSPCDWVMAAKVVEAECDNILSAKWTGEASFAEADRNRDGLVDLDEFISFSCGVLEEFYEQDLSSALQMLRRVKSHRDSRPPTLNVKIAVYMPQAFGVFQLPGHAQHMESAYRHALDLELPSSIARLPDFLTVLRLKLGLLQMWFAVFWQSPGRGMEKTLDLLSPENGTKLLHDMFEAAAKKTGFVAPTIYVTNVRPRAFQLQDVLCHELEMNSLRIQTGTRWCVDWELQLLGSARSRFVKCPRDFRIALGDSLVISLPPEDSGIVVKVYMGDGGALSKPSLEQVQVQKGKRGKQVIQALAGSASDGNGGAGNGGAGNELLVPTAPRGPKPAKKRPQSGVSQRTARLPVDRRLVFIAQKEGSCTLFVELSWEHQEELLAQGIFPIPAVEASVGRLGPLQIMVQKTAPPVPELQKSKGVLWWTGSKWAAKQMKSKPQPECRPKTPAEMQNQSSWARAPSKKP</sequence>
<dbReference type="InterPro" id="IPR011992">
    <property type="entry name" value="EF-hand-dom_pair"/>
</dbReference>
<dbReference type="PROSITE" id="PS00018">
    <property type="entry name" value="EF_HAND_1"/>
    <property type="match status" value="1"/>
</dbReference>
<dbReference type="InterPro" id="IPR018247">
    <property type="entry name" value="EF_Hand_1_Ca_BS"/>
</dbReference>
<accession>A0A812LKH5</accession>
<evidence type="ECO:0000256" key="2">
    <source>
        <dbReference type="SAM" id="MobiDB-lite"/>
    </source>
</evidence>
<organism evidence="3 4">
    <name type="scientific">Symbiodinium natans</name>
    <dbReference type="NCBI Taxonomy" id="878477"/>
    <lineage>
        <taxon>Eukaryota</taxon>
        <taxon>Sar</taxon>
        <taxon>Alveolata</taxon>
        <taxon>Dinophyceae</taxon>
        <taxon>Suessiales</taxon>
        <taxon>Symbiodiniaceae</taxon>
        <taxon>Symbiodinium</taxon>
    </lineage>
</organism>
<name>A0A812LKH5_9DINO</name>
<reference evidence="3" key="1">
    <citation type="submission" date="2021-02" db="EMBL/GenBank/DDBJ databases">
        <authorList>
            <person name="Dougan E. K."/>
            <person name="Rhodes N."/>
            <person name="Thang M."/>
            <person name="Chan C."/>
        </authorList>
    </citation>
    <scope>NUCLEOTIDE SEQUENCE</scope>
</reference>
<dbReference type="AlphaFoldDB" id="A0A812LKH5"/>
<feature type="compositionally biased region" description="Gly residues" evidence="2">
    <location>
        <begin position="476"/>
        <end position="486"/>
    </location>
</feature>
<evidence type="ECO:0000256" key="1">
    <source>
        <dbReference type="ARBA" id="ARBA00022837"/>
    </source>
</evidence>
<dbReference type="SUPFAM" id="SSF47473">
    <property type="entry name" value="EF-hand"/>
    <property type="match status" value="1"/>
</dbReference>
<evidence type="ECO:0000313" key="3">
    <source>
        <dbReference type="EMBL" id="CAE7242154.1"/>
    </source>
</evidence>
<keyword evidence="1" id="KW-0106">Calcium</keyword>
<dbReference type="Proteomes" id="UP000604046">
    <property type="component" value="Unassembled WGS sequence"/>
</dbReference>
<comment type="caution">
    <text evidence="3">The sequence shown here is derived from an EMBL/GenBank/DDBJ whole genome shotgun (WGS) entry which is preliminary data.</text>
</comment>
<evidence type="ECO:0000313" key="4">
    <source>
        <dbReference type="Proteomes" id="UP000604046"/>
    </source>
</evidence>
<feature type="region of interest" description="Disordered" evidence="2">
    <location>
        <begin position="599"/>
        <end position="630"/>
    </location>
</feature>
<gene>
    <name evidence="3" type="primary">Kdelc1</name>
    <name evidence="3" type="ORF">SNAT2548_LOCUS11074</name>
</gene>
<dbReference type="EMBL" id="CAJNDS010000959">
    <property type="protein sequence ID" value="CAE7242154.1"/>
    <property type="molecule type" value="Genomic_DNA"/>
</dbReference>